<protein>
    <recommendedName>
        <fullName evidence="7">Ribonuclease R</fullName>
        <shortName evidence="7">RNase R</shortName>
        <ecNumber evidence="7">3.1.13.1</ecNumber>
    </recommendedName>
</protein>
<dbReference type="InterPro" id="IPR022966">
    <property type="entry name" value="RNase_II/R_CS"/>
</dbReference>
<feature type="compositionally biased region" description="Basic residues" evidence="8">
    <location>
        <begin position="719"/>
        <end position="751"/>
    </location>
</feature>
<dbReference type="InterPro" id="IPR001900">
    <property type="entry name" value="RNase_II/R"/>
</dbReference>
<comment type="caution">
    <text evidence="10">The sequence shown here is derived from an EMBL/GenBank/DDBJ whole genome shotgun (WGS) entry which is preliminary data.</text>
</comment>
<dbReference type="SMART" id="SM00316">
    <property type="entry name" value="S1"/>
    <property type="match status" value="1"/>
</dbReference>
<organism evidence="10 11">
    <name type="scientific">Parvularcula marina</name>
    <dbReference type="NCBI Taxonomy" id="2292771"/>
    <lineage>
        <taxon>Bacteria</taxon>
        <taxon>Pseudomonadati</taxon>
        <taxon>Pseudomonadota</taxon>
        <taxon>Alphaproteobacteria</taxon>
        <taxon>Parvularculales</taxon>
        <taxon>Parvularculaceae</taxon>
        <taxon>Parvularcula</taxon>
    </lineage>
</organism>
<evidence type="ECO:0000256" key="6">
    <source>
        <dbReference type="ARBA" id="ARBA00022884"/>
    </source>
</evidence>
<dbReference type="HAMAP" id="MF_01895">
    <property type="entry name" value="RNase_R"/>
    <property type="match status" value="1"/>
</dbReference>
<dbReference type="GO" id="GO:0003723">
    <property type="term" value="F:RNA binding"/>
    <property type="evidence" value="ECO:0007669"/>
    <property type="project" value="UniProtKB-UniRule"/>
</dbReference>
<gene>
    <name evidence="7 10" type="primary">rnr</name>
    <name evidence="10" type="ORF">DX908_02450</name>
</gene>
<keyword evidence="5 7" id="KW-0269">Exonuclease</keyword>
<evidence type="ECO:0000256" key="5">
    <source>
        <dbReference type="ARBA" id="ARBA00022839"/>
    </source>
</evidence>
<dbReference type="InterPro" id="IPR003029">
    <property type="entry name" value="S1_domain"/>
</dbReference>
<dbReference type="InterPro" id="IPR004476">
    <property type="entry name" value="RNase_II/RNase_R"/>
</dbReference>
<accession>A0A371RFM5</accession>
<keyword evidence="11" id="KW-1185">Reference proteome</keyword>
<dbReference type="CDD" id="cd04471">
    <property type="entry name" value="S1_RNase_R"/>
    <property type="match status" value="1"/>
</dbReference>
<dbReference type="PANTHER" id="PTHR23355">
    <property type="entry name" value="RIBONUCLEASE"/>
    <property type="match status" value="1"/>
</dbReference>
<dbReference type="EC" id="3.1.13.1" evidence="7"/>
<dbReference type="InterPro" id="IPR012340">
    <property type="entry name" value="NA-bd_OB-fold"/>
</dbReference>
<evidence type="ECO:0000313" key="11">
    <source>
        <dbReference type="Proteomes" id="UP000264589"/>
    </source>
</evidence>
<keyword evidence="6 7" id="KW-0694">RNA-binding</keyword>
<dbReference type="AlphaFoldDB" id="A0A371RFM5"/>
<dbReference type="PROSITE" id="PS50126">
    <property type="entry name" value="S1"/>
    <property type="match status" value="1"/>
</dbReference>
<keyword evidence="2 7" id="KW-0963">Cytoplasm</keyword>
<dbReference type="InParanoid" id="A0A371RFM5"/>
<dbReference type="Pfam" id="PF17876">
    <property type="entry name" value="CSD2"/>
    <property type="match status" value="1"/>
</dbReference>
<dbReference type="Gene3D" id="2.40.50.140">
    <property type="entry name" value="Nucleic acid-binding proteins"/>
    <property type="match status" value="1"/>
</dbReference>
<dbReference type="RefSeq" id="WP_116390871.1">
    <property type="nucleotide sequence ID" value="NZ_QUQO01000001.1"/>
</dbReference>
<evidence type="ECO:0000256" key="4">
    <source>
        <dbReference type="ARBA" id="ARBA00022801"/>
    </source>
</evidence>
<feature type="domain" description="S1 motif" evidence="9">
    <location>
        <begin position="628"/>
        <end position="712"/>
    </location>
</feature>
<dbReference type="NCBIfam" id="TIGR02063">
    <property type="entry name" value="RNase_R"/>
    <property type="match status" value="1"/>
</dbReference>
<dbReference type="InterPro" id="IPR011805">
    <property type="entry name" value="RNase_R"/>
</dbReference>
<comment type="catalytic activity">
    <reaction evidence="1 7">
        <text>Exonucleolytic cleavage in the 3'- to 5'-direction to yield nucleoside 5'-phosphates.</text>
        <dbReference type="EC" id="3.1.13.1"/>
    </reaction>
</comment>
<comment type="function">
    <text evidence="7">3'-5' exoribonuclease that releases 5'-nucleoside monophosphates and is involved in maturation of structured RNAs.</text>
</comment>
<dbReference type="Pfam" id="PF00575">
    <property type="entry name" value="S1"/>
    <property type="match status" value="1"/>
</dbReference>
<dbReference type="GO" id="GO:0005829">
    <property type="term" value="C:cytosol"/>
    <property type="evidence" value="ECO:0007669"/>
    <property type="project" value="TreeGrafter"/>
</dbReference>
<evidence type="ECO:0000259" key="9">
    <source>
        <dbReference type="PROSITE" id="PS50126"/>
    </source>
</evidence>
<sequence length="804" mass="88906">MTNLPDPSDILTFIRETAERGSGSVTRKDIADAFTIKGADRRDLRALLKEMEDKGEIALEGRRIRVKASGGLPPVVVLDITGSDSEGDLVCVPVTGDAPECTHIRLPVGEAAKEKPPLGVGDRFLGRLKEDGDGGFLTKPIKRIGRGASRMLGIYRRGRRHGYVDPVSRKAGSSLDIHDADKGKAQDGDLVWTEPLNKRGYGPKRGRIVSVVGGMDEQKNWSLIALAENDIPIEFPDRVVAEAESQTLPDDKHYEDLTALPFITIDPKEAKDHDDAVFVEKTEKGWRLIVAIADVSWFVRPGTALDKEAEKRGNSVYLIDRVVPMLPEALSNGLCSLKAGEDRTSMCCEMLIAQSGRKHSHRFFRAKINCRAGLAYEEAQAAADGDVTDRTADLKENVIDPLWDVWRAMTKAREAKPSLDLDMPERQIVLGADGRVTGVRVKDRLEAHRLIETMMVAANVCAAETLEKARQPLIYRVHQEPDPERLEGLKTYLESMGYSLPDGQVLTPQAFNRILSKAREKDEIELVSMAILRTQMQAIYSTENQGHFGLNLARYAHFTSPIRRYADLVVHRAMVTGLGLGPGGARSEDEARLDSVAEHISGTERRAINAERSTQDRYLASYLEEEIGSEFPGRISGVTRAGLFVALDETGADGFVPMRTLRSDYFIHDEDARALIGQQTGARYHIGQRVHVRLEEVTPVQGGLRFLMLTEPDDSFAPPHKRKKSVKPGGKPKPHSKAHPSKTRKSTKPARRKDAGDATTHPKKKASAPHLEESLPGATIKRRPKKKKTTKSRKASPPRPRGKN</sequence>
<keyword evidence="4 7" id="KW-0378">Hydrolase</keyword>
<evidence type="ECO:0000256" key="2">
    <source>
        <dbReference type="ARBA" id="ARBA00022490"/>
    </source>
</evidence>
<evidence type="ECO:0000256" key="7">
    <source>
        <dbReference type="HAMAP-Rule" id="MF_01895"/>
    </source>
</evidence>
<dbReference type="SUPFAM" id="SSF50249">
    <property type="entry name" value="Nucleic acid-binding proteins"/>
    <property type="match status" value="2"/>
</dbReference>
<proteinExistence type="inferred from homology"/>
<dbReference type="GO" id="GO:0008859">
    <property type="term" value="F:exoribonuclease II activity"/>
    <property type="evidence" value="ECO:0007669"/>
    <property type="project" value="UniProtKB-UniRule"/>
</dbReference>
<comment type="subcellular location">
    <subcellularLocation>
        <location evidence="7">Cytoplasm</location>
    </subcellularLocation>
</comment>
<dbReference type="Proteomes" id="UP000264589">
    <property type="component" value="Unassembled WGS sequence"/>
</dbReference>
<dbReference type="FunCoup" id="A0A371RFM5">
    <property type="interactions" value="492"/>
</dbReference>
<dbReference type="NCBIfam" id="TIGR00358">
    <property type="entry name" value="3_prime_RNase"/>
    <property type="match status" value="1"/>
</dbReference>
<dbReference type="EMBL" id="QUQO01000001">
    <property type="protein sequence ID" value="RFB04243.1"/>
    <property type="molecule type" value="Genomic_DNA"/>
</dbReference>
<keyword evidence="3 7" id="KW-0540">Nuclease</keyword>
<dbReference type="InterPro" id="IPR040476">
    <property type="entry name" value="CSD2"/>
</dbReference>
<name>A0A371RFM5_9PROT</name>
<dbReference type="Pfam" id="PF00773">
    <property type="entry name" value="RNB"/>
    <property type="match status" value="1"/>
</dbReference>
<evidence type="ECO:0000256" key="8">
    <source>
        <dbReference type="SAM" id="MobiDB-lite"/>
    </source>
</evidence>
<dbReference type="PROSITE" id="PS01175">
    <property type="entry name" value="RIBONUCLEASE_II"/>
    <property type="match status" value="1"/>
</dbReference>
<dbReference type="PANTHER" id="PTHR23355:SF9">
    <property type="entry name" value="DIS3-LIKE EXONUCLEASE 2"/>
    <property type="match status" value="1"/>
</dbReference>
<dbReference type="SMART" id="SM00955">
    <property type="entry name" value="RNB"/>
    <property type="match status" value="1"/>
</dbReference>
<dbReference type="InterPro" id="IPR050180">
    <property type="entry name" value="RNR_Ribonuclease"/>
</dbReference>
<reference evidence="10 11" key="1">
    <citation type="submission" date="2018-08" db="EMBL/GenBank/DDBJ databases">
        <title>Parvularcula sp. SM1705, isolated from surface water of the South Sea China.</title>
        <authorList>
            <person name="Sun L."/>
        </authorList>
    </citation>
    <scope>NUCLEOTIDE SEQUENCE [LARGE SCALE GENOMIC DNA]</scope>
    <source>
        <strain evidence="10 11">SM1705</strain>
    </source>
</reference>
<evidence type="ECO:0000256" key="3">
    <source>
        <dbReference type="ARBA" id="ARBA00022722"/>
    </source>
</evidence>
<evidence type="ECO:0000256" key="1">
    <source>
        <dbReference type="ARBA" id="ARBA00001849"/>
    </source>
</evidence>
<comment type="similarity">
    <text evidence="7">Belongs to the RNR ribonuclease family. RNase R subfamily.</text>
</comment>
<feature type="compositionally biased region" description="Basic residues" evidence="8">
    <location>
        <begin position="780"/>
        <end position="804"/>
    </location>
</feature>
<dbReference type="GO" id="GO:0006402">
    <property type="term" value="P:mRNA catabolic process"/>
    <property type="evidence" value="ECO:0007669"/>
    <property type="project" value="TreeGrafter"/>
</dbReference>
<evidence type="ECO:0000313" key="10">
    <source>
        <dbReference type="EMBL" id="RFB04243.1"/>
    </source>
</evidence>
<feature type="region of interest" description="Disordered" evidence="8">
    <location>
        <begin position="711"/>
        <end position="804"/>
    </location>
</feature>
<dbReference type="OrthoDB" id="9764149at2"/>